<proteinExistence type="inferred from homology"/>
<evidence type="ECO:0000259" key="6">
    <source>
        <dbReference type="Pfam" id="PF00676"/>
    </source>
</evidence>
<keyword evidence="2 4" id="KW-0560">Oxidoreductase</keyword>
<evidence type="ECO:0000256" key="1">
    <source>
        <dbReference type="ARBA" id="ARBA00001964"/>
    </source>
</evidence>
<dbReference type="InterPro" id="IPR001017">
    <property type="entry name" value="DH_E1"/>
</dbReference>
<dbReference type="EC" id="1.2.4.4" evidence="4"/>
<dbReference type="Proteomes" id="UP000711614">
    <property type="component" value="Unassembled WGS sequence"/>
</dbReference>
<comment type="caution">
    <text evidence="7">The sequence shown here is derived from an EMBL/GenBank/DDBJ whole genome shotgun (WGS) entry which is preliminary data.</text>
</comment>
<dbReference type="CDD" id="cd02000">
    <property type="entry name" value="TPP_E1_PDC_ADC_BCADC"/>
    <property type="match status" value="1"/>
</dbReference>
<sequence>MTNHPEFLNHPGNAALQAGSRGLTGEYLLPSAEPVRLINADGTAHSGGKYKESYTLPAPETLLQGYGGLVTGRRINEQAGALVRQGRMAVYPSSYGQEACQVAAGMCLRRSDWLFPTYRDSVAVIGRGVPPMAAFEALRGDWHSGFDPNRYNTALPATPLATQLLHAVGVAHGAKLRGEDTVVLALCGDGATSEGDFHVALNFAAVFHVPAVFLVQNNQYAISVPLIHQSVAPSLAHKAIGYGMPGERVDGNDLAALLAVLGSAVDRARNGGGPALVEAHTYRMEAHTNADDSTRYRSAAEVAQWVPRDPLMRLKKYLYDAGALGSAAAERFAAAAEETAQALRDGLNAETRPDPLDMFRFVFSEPTPQLREQGRQLEAELAAGQAAAGHASAAQPSAGRP</sequence>
<comment type="catalytic activity">
    <reaction evidence="4">
        <text>N(6)-[(R)-lipoyl]-L-lysyl-[protein] + 3-methyl-2-oxobutanoate + H(+) = N(6)-[(R)-S(8)-2-methylpropanoyldihydrolipoyl]-L-lysyl-[protein] + CO2</text>
        <dbReference type="Rhea" id="RHEA:13457"/>
        <dbReference type="Rhea" id="RHEA-COMP:10474"/>
        <dbReference type="Rhea" id="RHEA-COMP:10497"/>
        <dbReference type="ChEBI" id="CHEBI:11851"/>
        <dbReference type="ChEBI" id="CHEBI:15378"/>
        <dbReference type="ChEBI" id="CHEBI:16526"/>
        <dbReference type="ChEBI" id="CHEBI:83099"/>
        <dbReference type="ChEBI" id="CHEBI:83142"/>
        <dbReference type="EC" id="1.2.4.4"/>
    </reaction>
</comment>
<protein>
    <recommendedName>
        <fullName evidence="4">2-oxoisovalerate dehydrogenase subunit alpha</fullName>
        <ecNumber evidence="4">1.2.4.4</ecNumber>
    </recommendedName>
    <alternativeName>
        <fullName evidence="4">Branched-chain alpha-keto acid dehydrogenase E1 component alpha chain</fullName>
    </alternativeName>
</protein>
<comment type="cofactor">
    <cofactor evidence="1 4">
        <name>thiamine diphosphate</name>
        <dbReference type="ChEBI" id="CHEBI:58937"/>
    </cofactor>
</comment>
<evidence type="ECO:0000256" key="4">
    <source>
        <dbReference type="RuleBase" id="RU365014"/>
    </source>
</evidence>
<dbReference type="Gene3D" id="3.40.50.970">
    <property type="match status" value="1"/>
</dbReference>
<dbReference type="PANTHER" id="PTHR43380">
    <property type="entry name" value="2-OXOISOVALERATE DEHYDROGENASE SUBUNIT ALPHA, MITOCHONDRIAL"/>
    <property type="match status" value="1"/>
</dbReference>
<dbReference type="SUPFAM" id="SSF52518">
    <property type="entry name" value="Thiamin diphosphate-binding fold (THDP-binding)"/>
    <property type="match status" value="1"/>
</dbReference>
<dbReference type="EMBL" id="JAGIOI010000001">
    <property type="protein sequence ID" value="MBP2413117.1"/>
    <property type="molecule type" value="Genomic_DNA"/>
</dbReference>
<evidence type="ECO:0000313" key="7">
    <source>
        <dbReference type="EMBL" id="MBP2413117.1"/>
    </source>
</evidence>
<dbReference type="InterPro" id="IPR029061">
    <property type="entry name" value="THDP-binding"/>
</dbReference>
<feature type="region of interest" description="Disordered" evidence="5">
    <location>
        <begin position="380"/>
        <end position="401"/>
    </location>
</feature>
<dbReference type="GO" id="GO:0004739">
    <property type="term" value="F:pyruvate dehydrogenase (acetyl-transferring) activity"/>
    <property type="evidence" value="ECO:0007669"/>
    <property type="project" value="UniProtKB-EC"/>
</dbReference>
<keyword evidence="7" id="KW-0670">Pyruvate</keyword>
<dbReference type="Pfam" id="PF00676">
    <property type="entry name" value="E1_dh"/>
    <property type="match status" value="1"/>
</dbReference>
<reference evidence="7 8" key="1">
    <citation type="submission" date="2021-03" db="EMBL/GenBank/DDBJ databases">
        <title>Sequencing the genomes of 1000 actinobacteria strains.</title>
        <authorList>
            <person name="Klenk H.-P."/>
        </authorList>
    </citation>
    <scope>NUCLEOTIDE SEQUENCE [LARGE SCALE GENOMIC DNA]</scope>
    <source>
        <strain evidence="7 8">DSM 16005</strain>
    </source>
</reference>
<keyword evidence="3 4" id="KW-0786">Thiamine pyrophosphate</keyword>
<name>A0ABS4YWE2_9MICC</name>
<comment type="function">
    <text evidence="4">The branched-chain alpha-keto dehydrogenase complex catalyzes the overall conversion of alpha-keto acids to acyl-CoA and CO(2). It contains multiple copies of three enzymatic components: branched-chain alpha-keto acid decarboxylase (E1), lipoamide acyltransferase (E2) and lipoamide dehydrogenase (E3).</text>
</comment>
<dbReference type="InterPro" id="IPR050771">
    <property type="entry name" value="Alpha-ketoacid_DH_E1_comp"/>
</dbReference>
<accession>A0ABS4YWE2</accession>
<evidence type="ECO:0000256" key="3">
    <source>
        <dbReference type="ARBA" id="ARBA00023052"/>
    </source>
</evidence>
<feature type="domain" description="Dehydrogenase E1 component" evidence="6">
    <location>
        <begin position="73"/>
        <end position="331"/>
    </location>
</feature>
<gene>
    <name evidence="7" type="ORF">JOF48_001916</name>
</gene>
<dbReference type="RefSeq" id="WP_209680134.1">
    <property type="nucleotide sequence ID" value="NZ_JAGIOI010000001.1"/>
</dbReference>
<evidence type="ECO:0000313" key="8">
    <source>
        <dbReference type="Proteomes" id="UP000711614"/>
    </source>
</evidence>
<keyword evidence="8" id="KW-1185">Reference proteome</keyword>
<dbReference type="PANTHER" id="PTHR43380:SF1">
    <property type="entry name" value="2-OXOISOVALERATE DEHYDROGENASE SUBUNIT ALPHA, MITOCHONDRIAL"/>
    <property type="match status" value="1"/>
</dbReference>
<evidence type="ECO:0000256" key="2">
    <source>
        <dbReference type="ARBA" id="ARBA00023002"/>
    </source>
</evidence>
<evidence type="ECO:0000256" key="5">
    <source>
        <dbReference type="SAM" id="MobiDB-lite"/>
    </source>
</evidence>
<comment type="similarity">
    <text evidence="4">Belongs to the BCKDHA family.</text>
</comment>
<organism evidence="7 8">
    <name type="scientific">Arthrobacter stackebrandtii</name>
    <dbReference type="NCBI Taxonomy" id="272161"/>
    <lineage>
        <taxon>Bacteria</taxon>
        <taxon>Bacillati</taxon>
        <taxon>Actinomycetota</taxon>
        <taxon>Actinomycetes</taxon>
        <taxon>Micrococcales</taxon>
        <taxon>Micrococcaceae</taxon>
        <taxon>Arthrobacter</taxon>
    </lineage>
</organism>